<organism evidence="2 3">
    <name type="scientific">Chrysochromulina tobinii</name>
    <dbReference type="NCBI Taxonomy" id="1460289"/>
    <lineage>
        <taxon>Eukaryota</taxon>
        <taxon>Haptista</taxon>
        <taxon>Haptophyta</taxon>
        <taxon>Prymnesiophyceae</taxon>
        <taxon>Prymnesiales</taxon>
        <taxon>Chrysochromulinaceae</taxon>
        <taxon>Chrysochromulina</taxon>
    </lineage>
</organism>
<keyword evidence="3" id="KW-1185">Reference proteome</keyword>
<dbReference type="PANTHER" id="PTHR31809">
    <property type="entry name" value="BUD13 HOMOLOG"/>
    <property type="match status" value="1"/>
</dbReference>
<gene>
    <name evidence="2" type="ORF">Ctob_009729</name>
</gene>
<sequence>MTTTTQSKAEYLKRYLDGGGTDASEQKRDKKEHKHKKHKRHHHHHHSGMRVIDADEVVAAGGREIYDEDEEEKPQLDEAAAALSSAAAEALRGESASAADAMALGAGRATIYRDKLGKKIEPSNTGGAGAGLGAQDDAPPARVKPTWGTGLAQQREKDEWREFARTTAAGPVARHDLDGEEPLMTSDDL</sequence>
<dbReference type="GO" id="GO:0003723">
    <property type="term" value="F:RNA binding"/>
    <property type="evidence" value="ECO:0007669"/>
    <property type="project" value="TreeGrafter"/>
</dbReference>
<dbReference type="GO" id="GO:0005684">
    <property type="term" value="C:U2-type spliceosomal complex"/>
    <property type="evidence" value="ECO:0007669"/>
    <property type="project" value="TreeGrafter"/>
</dbReference>
<dbReference type="Proteomes" id="UP000037460">
    <property type="component" value="Unassembled WGS sequence"/>
</dbReference>
<dbReference type="GO" id="GO:0000398">
    <property type="term" value="P:mRNA splicing, via spliceosome"/>
    <property type="evidence" value="ECO:0007669"/>
    <property type="project" value="TreeGrafter"/>
</dbReference>
<dbReference type="EMBL" id="JWZX01001489">
    <property type="protein sequence ID" value="KOO33552.1"/>
    <property type="molecule type" value="Genomic_DNA"/>
</dbReference>
<evidence type="ECO:0000256" key="1">
    <source>
        <dbReference type="SAM" id="MobiDB-lite"/>
    </source>
</evidence>
<dbReference type="PANTHER" id="PTHR31809:SF0">
    <property type="entry name" value="BUD13 HOMOLOG"/>
    <property type="match status" value="1"/>
</dbReference>
<dbReference type="GO" id="GO:0070274">
    <property type="term" value="C:RES complex"/>
    <property type="evidence" value="ECO:0007669"/>
    <property type="project" value="TreeGrafter"/>
</dbReference>
<reference evidence="3" key="1">
    <citation type="journal article" date="2015" name="PLoS Genet.">
        <title>Genome Sequence and Transcriptome Analyses of Chrysochromulina tobin: Metabolic Tools for Enhanced Algal Fitness in the Prominent Order Prymnesiales (Haptophyceae).</title>
        <authorList>
            <person name="Hovde B.T."/>
            <person name="Deodato C.R."/>
            <person name="Hunsperger H.M."/>
            <person name="Ryken S.A."/>
            <person name="Yost W."/>
            <person name="Jha R.K."/>
            <person name="Patterson J."/>
            <person name="Monnat R.J. Jr."/>
            <person name="Barlow S.B."/>
            <person name="Starkenburg S.R."/>
            <person name="Cattolico R.A."/>
        </authorList>
    </citation>
    <scope>NUCLEOTIDE SEQUENCE</scope>
    <source>
        <strain evidence="3">CCMP291</strain>
    </source>
</reference>
<feature type="region of interest" description="Disordered" evidence="1">
    <location>
        <begin position="122"/>
        <end position="189"/>
    </location>
</feature>
<comment type="caution">
    <text evidence="2">The sequence shown here is derived from an EMBL/GenBank/DDBJ whole genome shotgun (WGS) entry which is preliminary data.</text>
</comment>
<name>A0A0M0K4N7_9EUKA</name>
<evidence type="ECO:0000313" key="3">
    <source>
        <dbReference type="Proteomes" id="UP000037460"/>
    </source>
</evidence>
<accession>A0A0M0K4N7</accession>
<feature type="compositionally biased region" description="Basic and acidic residues" evidence="1">
    <location>
        <begin position="154"/>
        <end position="164"/>
    </location>
</feature>
<proteinExistence type="predicted"/>
<dbReference type="InterPro" id="IPR051112">
    <property type="entry name" value="CWC26_splicing_factor"/>
</dbReference>
<dbReference type="AlphaFoldDB" id="A0A0M0K4N7"/>
<feature type="compositionally biased region" description="Basic residues" evidence="1">
    <location>
        <begin position="30"/>
        <end position="48"/>
    </location>
</feature>
<evidence type="ECO:0000313" key="2">
    <source>
        <dbReference type="EMBL" id="KOO33552.1"/>
    </source>
</evidence>
<feature type="region of interest" description="Disordered" evidence="1">
    <location>
        <begin position="1"/>
        <end position="81"/>
    </location>
</feature>
<protein>
    <submittedName>
        <fullName evidence="2">Uncharacterized protein</fullName>
    </submittedName>
</protein>